<evidence type="ECO:0000256" key="3">
    <source>
        <dbReference type="ARBA" id="ARBA00023002"/>
    </source>
</evidence>
<organism evidence="8 9">
    <name type="scientific">Aureimonas flava</name>
    <dbReference type="NCBI Taxonomy" id="2320271"/>
    <lineage>
        <taxon>Bacteria</taxon>
        <taxon>Pseudomonadati</taxon>
        <taxon>Pseudomonadota</taxon>
        <taxon>Alphaproteobacteria</taxon>
        <taxon>Hyphomicrobiales</taxon>
        <taxon>Aurantimonadaceae</taxon>
        <taxon>Aureimonas</taxon>
    </lineage>
</organism>
<dbReference type="InterPro" id="IPR036291">
    <property type="entry name" value="NAD(P)-bd_dom_sf"/>
</dbReference>
<dbReference type="GO" id="GO:0008652">
    <property type="term" value="P:amino acid biosynthetic process"/>
    <property type="evidence" value="ECO:0007669"/>
    <property type="project" value="UniProtKB-KW"/>
</dbReference>
<keyword evidence="3 5" id="KW-0560">Oxidoreductase</keyword>
<evidence type="ECO:0000256" key="4">
    <source>
        <dbReference type="ARBA" id="ARBA00023027"/>
    </source>
</evidence>
<comment type="caution">
    <text evidence="8">The sequence shown here is derived from an EMBL/GenBank/DDBJ whole genome shotgun (WGS) entry which is preliminary data.</text>
</comment>
<keyword evidence="4" id="KW-0520">NAD</keyword>
<keyword evidence="2" id="KW-0028">Amino-acid biosynthesis</keyword>
<dbReference type="PROSITE" id="PS00670">
    <property type="entry name" value="D_2_HYDROXYACID_DH_2"/>
    <property type="match status" value="1"/>
</dbReference>
<sequence length="327" mass="34743">MTHAMTDRAPMTVLCTNPVDDYCAATLAAYGPVRVASGQSEDVVSAEIADAVALVVRGSTAITDRILSAAPNLKVIGRTGVGYDSIDIDACTARGIPVVYTPGAGARAVSEATMALFLAMCKKVGFWDQQLKAGNWKSRYDHQNEDLDETTVGIVGFGRIGQMTASMARPFNVRILAFDPGLSDDAIRAAGAEPATLEDLFARSDFIALHCPLIEATRGIVNTELLKGVKRGAYLVNLARGGVIDGFDCLADALDDGRLAGVALDVFDPAPPDVSHRIFSDPRLLSSPHSAATSRGGMTRIFRSMTDDMVAILEGRKPEFVVNPEVL</sequence>
<dbReference type="GO" id="GO:0051287">
    <property type="term" value="F:NAD binding"/>
    <property type="evidence" value="ECO:0007669"/>
    <property type="project" value="InterPro"/>
</dbReference>
<dbReference type="PANTHER" id="PTHR42789:SF1">
    <property type="entry name" value="D-ISOMER SPECIFIC 2-HYDROXYACID DEHYDROGENASE FAMILY PROTEIN (AFU_ORTHOLOGUE AFUA_6G10090)"/>
    <property type="match status" value="1"/>
</dbReference>
<dbReference type="SUPFAM" id="SSF51735">
    <property type="entry name" value="NAD(P)-binding Rossmann-fold domains"/>
    <property type="match status" value="1"/>
</dbReference>
<keyword evidence="9" id="KW-1185">Reference proteome</keyword>
<proteinExistence type="inferred from homology"/>
<evidence type="ECO:0000313" key="9">
    <source>
        <dbReference type="Proteomes" id="UP000265750"/>
    </source>
</evidence>
<reference evidence="9" key="1">
    <citation type="submission" date="2018-09" db="EMBL/GenBank/DDBJ databases">
        <authorList>
            <person name="Tuo L."/>
        </authorList>
    </citation>
    <scope>NUCLEOTIDE SEQUENCE [LARGE SCALE GENOMIC DNA]</scope>
    <source>
        <strain evidence="9">M2BS4Y-1</strain>
    </source>
</reference>
<evidence type="ECO:0000256" key="2">
    <source>
        <dbReference type="ARBA" id="ARBA00022605"/>
    </source>
</evidence>
<accession>A0A3A1WRE6</accession>
<dbReference type="PROSITE" id="PS00671">
    <property type="entry name" value="D_2_HYDROXYACID_DH_3"/>
    <property type="match status" value="1"/>
</dbReference>
<dbReference type="InterPro" id="IPR006140">
    <property type="entry name" value="D-isomer_DH_NAD-bd"/>
</dbReference>
<evidence type="ECO:0000313" key="8">
    <source>
        <dbReference type="EMBL" id="RIX99718.1"/>
    </source>
</evidence>
<dbReference type="CDD" id="cd12173">
    <property type="entry name" value="PGDH_4"/>
    <property type="match status" value="1"/>
</dbReference>
<name>A0A3A1WRE6_9HYPH</name>
<dbReference type="Pfam" id="PF02826">
    <property type="entry name" value="2-Hacid_dh_C"/>
    <property type="match status" value="1"/>
</dbReference>
<dbReference type="Pfam" id="PF00389">
    <property type="entry name" value="2-Hacid_dh"/>
    <property type="match status" value="1"/>
</dbReference>
<comment type="similarity">
    <text evidence="1 5">Belongs to the D-isomer specific 2-hydroxyacid dehydrogenase family.</text>
</comment>
<gene>
    <name evidence="8" type="ORF">D3218_14745</name>
</gene>
<feature type="domain" description="D-isomer specific 2-hydroxyacid dehydrogenase NAD-binding" evidence="7">
    <location>
        <begin position="114"/>
        <end position="291"/>
    </location>
</feature>
<dbReference type="InterPro" id="IPR006139">
    <property type="entry name" value="D-isomer_2_OHA_DH_cat_dom"/>
</dbReference>
<evidence type="ECO:0000256" key="1">
    <source>
        <dbReference type="ARBA" id="ARBA00005854"/>
    </source>
</evidence>
<dbReference type="Proteomes" id="UP000265750">
    <property type="component" value="Unassembled WGS sequence"/>
</dbReference>
<evidence type="ECO:0000256" key="5">
    <source>
        <dbReference type="RuleBase" id="RU003719"/>
    </source>
</evidence>
<evidence type="ECO:0000259" key="7">
    <source>
        <dbReference type="Pfam" id="PF02826"/>
    </source>
</evidence>
<dbReference type="EMBL" id="QYRN01000007">
    <property type="protein sequence ID" value="RIX99718.1"/>
    <property type="molecule type" value="Genomic_DNA"/>
</dbReference>
<feature type="domain" description="D-isomer specific 2-hydroxyacid dehydrogenase catalytic" evidence="6">
    <location>
        <begin position="13"/>
        <end position="323"/>
    </location>
</feature>
<dbReference type="OrthoDB" id="9793626at2"/>
<dbReference type="SUPFAM" id="SSF52283">
    <property type="entry name" value="Formate/glycerate dehydrogenase catalytic domain-like"/>
    <property type="match status" value="1"/>
</dbReference>
<dbReference type="PROSITE" id="PS00065">
    <property type="entry name" value="D_2_HYDROXYACID_DH_1"/>
    <property type="match status" value="1"/>
</dbReference>
<dbReference type="GO" id="GO:0016616">
    <property type="term" value="F:oxidoreductase activity, acting on the CH-OH group of donors, NAD or NADP as acceptor"/>
    <property type="evidence" value="ECO:0007669"/>
    <property type="project" value="InterPro"/>
</dbReference>
<evidence type="ECO:0000259" key="6">
    <source>
        <dbReference type="Pfam" id="PF00389"/>
    </source>
</evidence>
<dbReference type="PANTHER" id="PTHR42789">
    <property type="entry name" value="D-ISOMER SPECIFIC 2-HYDROXYACID DEHYDROGENASE FAMILY PROTEIN (AFU_ORTHOLOGUE AFUA_6G10090)"/>
    <property type="match status" value="1"/>
</dbReference>
<dbReference type="AlphaFoldDB" id="A0A3A1WRE6"/>
<dbReference type="InterPro" id="IPR050857">
    <property type="entry name" value="D-2-hydroxyacid_DH"/>
</dbReference>
<dbReference type="InterPro" id="IPR029752">
    <property type="entry name" value="D-isomer_DH_CS1"/>
</dbReference>
<protein>
    <submittedName>
        <fullName evidence="8">3-phosphoglycerate dehydrogenase</fullName>
    </submittedName>
</protein>
<dbReference type="InterPro" id="IPR029753">
    <property type="entry name" value="D-isomer_DH_CS"/>
</dbReference>
<dbReference type="Gene3D" id="3.40.50.720">
    <property type="entry name" value="NAD(P)-binding Rossmann-like Domain"/>
    <property type="match status" value="2"/>
</dbReference>